<dbReference type="SUPFAM" id="SSF47616">
    <property type="entry name" value="GST C-terminal domain-like"/>
    <property type="match status" value="1"/>
</dbReference>
<feature type="domain" description="GST N-terminal" evidence="7">
    <location>
        <begin position="83"/>
        <end position="146"/>
    </location>
</feature>
<evidence type="ECO:0000313" key="9">
    <source>
        <dbReference type="EMBL" id="URE22379.1"/>
    </source>
</evidence>
<organism evidence="9 10">
    <name type="scientific">Musa troglodytarum</name>
    <name type="common">fe'i banana</name>
    <dbReference type="NCBI Taxonomy" id="320322"/>
    <lineage>
        <taxon>Eukaryota</taxon>
        <taxon>Viridiplantae</taxon>
        <taxon>Streptophyta</taxon>
        <taxon>Embryophyta</taxon>
        <taxon>Tracheophyta</taxon>
        <taxon>Spermatophyta</taxon>
        <taxon>Magnoliopsida</taxon>
        <taxon>Liliopsida</taxon>
        <taxon>Zingiberales</taxon>
        <taxon>Musaceae</taxon>
        <taxon>Musa</taxon>
    </lineage>
</organism>
<dbReference type="GO" id="GO:0005737">
    <property type="term" value="C:cytoplasm"/>
    <property type="evidence" value="ECO:0007669"/>
    <property type="project" value="TreeGrafter"/>
</dbReference>
<evidence type="ECO:0000256" key="2">
    <source>
        <dbReference type="ARBA" id="ARBA00012452"/>
    </source>
</evidence>
<comment type="catalytic activity">
    <reaction evidence="4">
        <text>RX + glutathione = an S-substituted glutathione + a halide anion + H(+)</text>
        <dbReference type="Rhea" id="RHEA:16437"/>
        <dbReference type="ChEBI" id="CHEBI:15378"/>
        <dbReference type="ChEBI" id="CHEBI:16042"/>
        <dbReference type="ChEBI" id="CHEBI:17792"/>
        <dbReference type="ChEBI" id="CHEBI:57925"/>
        <dbReference type="ChEBI" id="CHEBI:90779"/>
        <dbReference type="EC" id="2.5.1.18"/>
    </reaction>
</comment>
<dbReference type="EC" id="2.5.1.18" evidence="2"/>
<evidence type="ECO:0000256" key="1">
    <source>
        <dbReference type="ARBA" id="ARBA00003701"/>
    </source>
</evidence>
<evidence type="ECO:0000259" key="7">
    <source>
        <dbReference type="PROSITE" id="PS50404"/>
    </source>
</evidence>
<gene>
    <name evidence="9" type="ORF">MUK42_17654</name>
</gene>
<dbReference type="SFLD" id="SFLDG01152">
    <property type="entry name" value="Main.3:_Omega-_and_Tau-like"/>
    <property type="match status" value="1"/>
</dbReference>
<dbReference type="PROSITE" id="PS50405">
    <property type="entry name" value="GST_CTER"/>
    <property type="match status" value="1"/>
</dbReference>
<evidence type="ECO:0000313" key="10">
    <source>
        <dbReference type="Proteomes" id="UP001055439"/>
    </source>
</evidence>
<dbReference type="FunFam" id="1.20.1050.10:FF:000018">
    <property type="entry name" value="Glutathione S-transferase U20"/>
    <property type="match status" value="1"/>
</dbReference>
<feature type="domain" description="GST N-terminal" evidence="7">
    <location>
        <begin position="179"/>
        <end position="261"/>
    </location>
</feature>
<evidence type="ECO:0000259" key="8">
    <source>
        <dbReference type="PROSITE" id="PS50405"/>
    </source>
</evidence>
<dbReference type="Pfam" id="PF00043">
    <property type="entry name" value="GST_C"/>
    <property type="match status" value="1"/>
</dbReference>
<keyword evidence="10" id="KW-1185">Reference proteome</keyword>
<dbReference type="Gene3D" id="3.40.30.10">
    <property type="entry name" value="Glutaredoxin"/>
    <property type="match status" value="3"/>
</dbReference>
<evidence type="ECO:0000256" key="4">
    <source>
        <dbReference type="ARBA" id="ARBA00047960"/>
    </source>
</evidence>
<dbReference type="CDD" id="cd00570">
    <property type="entry name" value="GST_N_family"/>
    <property type="match status" value="1"/>
</dbReference>
<dbReference type="FunFam" id="3.40.30.10:FF:000014">
    <property type="entry name" value="Tau class glutathione S-transferase"/>
    <property type="match status" value="2"/>
</dbReference>
<dbReference type="PANTHER" id="PTHR11260">
    <property type="entry name" value="GLUTATHIONE S-TRANSFERASE, GST, SUPERFAMILY, GST DOMAIN CONTAINING"/>
    <property type="match status" value="1"/>
</dbReference>
<dbReference type="InterPro" id="IPR045073">
    <property type="entry name" value="Omega/Tau-like"/>
</dbReference>
<dbReference type="InterPro" id="IPR004046">
    <property type="entry name" value="GST_C"/>
</dbReference>
<dbReference type="OrthoDB" id="4951845at2759"/>
<keyword evidence="3" id="KW-0808">Transferase</keyword>
<accession>A0A9E7GUZ4</accession>
<protein>
    <recommendedName>
        <fullName evidence="5">Probable glutathione S-transferase GSTU1</fullName>
        <ecNumber evidence="2">2.5.1.18</ecNumber>
    </recommendedName>
</protein>
<sequence length="398" mass="45247">MADLETKGVVLLDFWVSPFGQRCRIALAEKGVEYEYREENLGDKSPLLLKSNPVHKKIPVLIHDGKPVCESLIIVQYIDERCRIALAEKGVEYEYREENILGAKSPLLLKSNPVYKKIPVLIHDGKPVCESLIIVQYIDEAWPDRAPLLPADPYARAQARFWADFVDMKRRRDTKRAMKSVVLLDFWVSPFGQRCRIALAEKGVEYEYREENISGDKNKSPLLLESNPVYKKIPVLILDGKPVCESLIIVQCIDEAWPDRAPLVPADPYARAQARFWADFVDKKFYEYGSRLWKLKGEAQAATKEEFIVILKLLEGELGAKKYFGGDAFGFVDIALAPFVSWFYSYETSAGFSIEEAAPKVAAWAKRSMERESVANAVSHPDKIYEMVGVLKKKFGVE</sequence>
<name>A0A9E7GUZ4_9LILI</name>
<dbReference type="Proteomes" id="UP001055439">
    <property type="component" value="Chromosome 8"/>
</dbReference>
<dbReference type="SFLD" id="SFLDG00358">
    <property type="entry name" value="Main_(cytGST)"/>
    <property type="match status" value="2"/>
</dbReference>
<dbReference type="GO" id="GO:0004364">
    <property type="term" value="F:glutathione transferase activity"/>
    <property type="evidence" value="ECO:0007669"/>
    <property type="project" value="UniProtKB-EC"/>
</dbReference>
<proteinExistence type="inferred from homology"/>
<dbReference type="Gene3D" id="1.20.1050.10">
    <property type="match status" value="2"/>
</dbReference>
<dbReference type="SFLD" id="SFLDS00019">
    <property type="entry name" value="Glutathione_Transferase_(cytos"/>
    <property type="match status" value="2"/>
</dbReference>
<dbReference type="CDD" id="cd03185">
    <property type="entry name" value="GST_C_Tau"/>
    <property type="match status" value="1"/>
</dbReference>
<comment type="similarity">
    <text evidence="6">Belongs to the GST superfamily.</text>
</comment>
<dbReference type="EMBL" id="CP097510">
    <property type="protein sequence ID" value="URE22379.1"/>
    <property type="molecule type" value="Genomic_DNA"/>
</dbReference>
<dbReference type="InterPro" id="IPR036249">
    <property type="entry name" value="Thioredoxin-like_sf"/>
</dbReference>
<dbReference type="CDD" id="cd03058">
    <property type="entry name" value="GST_N_Tau"/>
    <property type="match status" value="2"/>
</dbReference>
<evidence type="ECO:0000256" key="6">
    <source>
        <dbReference type="RuleBase" id="RU003494"/>
    </source>
</evidence>
<dbReference type="Pfam" id="PF13417">
    <property type="entry name" value="GST_N_3"/>
    <property type="match status" value="1"/>
</dbReference>
<reference evidence="9" key="1">
    <citation type="submission" date="2022-05" db="EMBL/GenBank/DDBJ databases">
        <title>The Musa troglodytarum L. genome provides insights into the mechanism of non-climacteric behaviour and enrichment of carotenoids.</title>
        <authorList>
            <person name="Wang J."/>
        </authorList>
    </citation>
    <scope>NUCLEOTIDE SEQUENCE</scope>
    <source>
        <tissue evidence="9">Leaf</tissue>
    </source>
</reference>
<dbReference type="InterPro" id="IPR036282">
    <property type="entry name" value="Glutathione-S-Trfase_C_sf"/>
</dbReference>
<feature type="domain" description="GST C-terminal" evidence="8">
    <location>
        <begin position="267"/>
        <end position="385"/>
    </location>
</feature>
<dbReference type="Pfam" id="PF02798">
    <property type="entry name" value="GST_N"/>
    <property type="match status" value="2"/>
</dbReference>
<dbReference type="InterPro" id="IPR010987">
    <property type="entry name" value="Glutathione-S-Trfase_C-like"/>
</dbReference>
<dbReference type="PROSITE" id="PS50404">
    <property type="entry name" value="GST_NTER"/>
    <property type="match status" value="3"/>
</dbReference>
<comment type="function">
    <text evidence="1">Conjugation of reduced glutathione to a wide number of exogenous and endogenous hydrophobic electrophiles.</text>
</comment>
<feature type="domain" description="GST N-terminal" evidence="7">
    <location>
        <begin position="7"/>
        <end position="86"/>
    </location>
</feature>
<dbReference type="InterPro" id="IPR045074">
    <property type="entry name" value="GST_C_Tau"/>
</dbReference>
<dbReference type="SUPFAM" id="SSF52833">
    <property type="entry name" value="Thioredoxin-like"/>
    <property type="match status" value="3"/>
</dbReference>
<dbReference type="PANTHER" id="PTHR11260:SF781">
    <property type="entry name" value="GLUTATHIONE S-TRANSFERASE U19"/>
    <property type="match status" value="1"/>
</dbReference>
<dbReference type="GO" id="GO:0006749">
    <property type="term" value="P:glutathione metabolic process"/>
    <property type="evidence" value="ECO:0007669"/>
    <property type="project" value="InterPro"/>
</dbReference>
<dbReference type="AlphaFoldDB" id="A0A9E7GUZ4"/>
<evidence type="ECO:0000256" key="3">
    <source>
        <dbReference type="ARBA" id="ARBA00022679"/>
    </source>
</evidence>
<evidence type="ECO:0000256" key="5">
    <source>
        <dbReference type="ARBA" id="ARBA00074965"/>
    </source>
</evidence>
<dbReference type="InterPro" id="IPR040079">
    <property type="entry name" value="Glutathione_S-Trfase"/>
</dbReference>
<dbReference type="InterPro" id="IPR004045">
    <property type="entry name" value="Glutathione_S-Trfase_N"/>
</dbReference>